<dbReference type="PANTHER" id="PTHR21377">
    <property type="entry name" value="PROTEIN FAM210B, MITOCHONDRIAL"/>
    <property type="match status" value="1"/>
</dbReference>
<proteinExistence type="predicted"/>
<name>A0AAD5ACP4_SILAS</name>
<protein>
    <submittedName>
        <fullName evidence="4">Protein FAM210B</fullName>
    </submittedName>
</protein>
<feature type="region of interest" description="Disordered" evidence="1">
    <location>
        <begin position="127"/>
        <end position="160"/>
    </location>
</feature>
<dbReference type="PANTHER" id="PTHR21377:SF0">
    <property type="entry name" value="PROTEIN FAM210B, MITOCHONDRIAL"/>
    <property type="match status" value="1"/>
</dbReference>
<dbReference type="AlphaFoldDB" id="A0AAD5ACP4"/>
<evidence type="ECO:0000313" key="4">
    <source>
        <dbReference type="EMBL" id="KAI5613505.1"/>
    </source>
</evidence>
<evidence type="ECO:0000256" key="2">
    <source>
        <dbReference type="SAM" id="Phobius"/>
    </source>
</evidence>
<feature type="domain" description="DUF1279" evidence="3">
    <location>
        <begin position="164"/>
        <end position="250"/>
    </location>
</feature>
<dbReference type="Proteomes" id="UP001205998">
    <property type="component" value="Unassembled WGS sequence"/>
</dbReference>
<evidence type="ECO:0000256" key="1">
    <source>
        <dbReference type="SAM" id="MobiDB-lite"/>
    </source>
</evidence>
<feature type="transmembrane region" description="Helical" evidence="2">
    <location>
        <begin position="172"/>
        <end position="195"/>
    </location>
</feature>
<feature type="compositionally biased region" description="Basic and acidic residues" evidence="1">
    <location>
        <begin position="127"/>
        <end position="139"/>
    </location>
</feature>
<evidence type="ECO:0000313" key="5">
    <source>
        <dbReference type="Proteomes" id="UP001205998"/>
    </source>
</evidence>
<dbReference type="InterPro" id="IPR009688">
    <property type="entry name" value="FAM210A/B-like_dom"/>
</dbReference>
<gene>
    <name evidence="4" type="ORF">C0J50_3909</name>
</gene>
<dbReference type="InterPro" id="IPR045866">
    <property type="entry name" value="FAM210A/B-like"/>
</dbReference>
<organism evidence="4 5">
    <name type="scientific">Silurus asotus</name>
    <name type="common">Amur catfish</name>
    <name type="synonym">Parasilurus asotus</name>
    <dbReference type="NCBI Taxonomy" id="30991"/>
    <lineage>
        <taxon>Eukaryota</taxon>
        <taxon>Metazoa</taxon>
        <taxon>Chordata</taxon>
        <taxon>Craniata</taxon>
        <taxon>Vertebrata</taxon>
        <taxon>Euteleostomi</taxon>
        <taxon>Actinopterygii</taxon>
        <taxon>Neopterygii</taxon>
        <taxon>Teleostei</taxon>
        <taxon>Ostariophysi</taxon>
        <taxon>Siluriformes</taxon>
        <taxon>Siluridae</taxon>
        <taxon>Silurus</taxon>
    </lineage>
</organism>
<comment type="caution">
    <text evidence="4">The sequence shown here is derived from an EMBL/GenBank/DDBJ whole genome shotgun (WGS) entry which is preliminary data.</text>
</comment>
<dbReference type="Pfam" id="PF06916">
    <property type="entry name" value="FAM210A-B_dom"/>
    <property type="match status" value="1"/>
</dbReference>
<feature type="transmembrane region" description="Helical" evidence="2">
    <location>
        <begin position="235"/>
        <end position="255"/>
    </location>
</feature>
<reference evidence="4" key="1">
    <citation type="submission" date="2018-07" db="EMBL/GenBank/DDBJ databases">
        <title>Comparative genomics of catfishes provides insights into carnivory and benthic adaptation.</title>
        <authorList>
            <person name="Zhang Y."/>
            <person name="Wang D."/>
            <person name="Peng Z."/>
            <person name="Zheng S."/>
            <person name="Shao F."/>
            <person name="Tao W."/>
        </authorList>
    </citation>
    <scope>NUCLEOTIDE SEQUENCE</scope>
    <source>
        <strain evidence="4">Chongqing</strain>
    </source>
</reference>
<dbReference type="EMBL" id="MU562415">
    <property type="protein sequence ID" value="KAI5613505.1"/>
    <property type="molecule type" value="Genomic_DNA"/>
</dbReference>
<sequence>MFLCRSRFVVASLFSYNKFAGSVQVATYMTQDAIRALHKSRMISCSKVPARGTNSVGVLHLISGPRQSPISHTCEYVSHAFPACNSLSRLSSPKSPRCIGTETCILHSSPIKLLSALFSAKELEQADGTKRDRATDDQKVMLSNRPQGGCENPEPEENQNKTDKLKKVFKEYGAVGVLFHIGISLISLGIFYIVVSSGINMTDVLCKLGFSESFVQSKMAAGTSTFVLAYAIHKLFAPFRISITLVSVPLIVRYLRKTGLFKSSPPRM</sequence>
<keyword evidence="5" id="KW-1185">Reference proteome</keyword>
<accession>A0AAD5ACP4</accession>
<keyword evidence="2" id="KW-0472">Membrane</keyword>
<keyword evidence="2" id="KW-1133">Transmembrane helix</keyword>
<dbReference type="GO" id="GO:0005739">
    <property type="term" value="C:mitochondrion"/>
    <property type="evidence" value="ECO:0007669"/>
    <property type="project" value="TreeGrafter"/>
</dbReference>
<evidence type="ECO:0000259" key="3">
    <source>
        <dbReference type="Pfam" id="PF06916"/>
    </source>
</evidence>
<keyword evidence="2" id="KW-0812">Transmembrane</keyword>